<evidence type="ECO:0000256" key="5">
    <source>
        <dbReference type="ARBA" id="ARBA00023004"/>
    </source>
</evidence>
<dbReference type="PANTHER" id="PTHR42771:SF2">
    <property type="entry name" value="IRON(3+)-HYDROXAMATE IMPORT ATP-BINDING PROTEIN FHUC"/>
    <property type="match status" value="1"/>
</dbReference>
<keyword evidence="4" id="KW-0410">Iron transport</keyword>
<evidence type="ECO:0000313" key="11">
    <source>
        <dbReference type="Proteomes" id="UP001500051"/>
    </source>
</evidence>
<dbReference type="Gene3D" id="3.40.50.300">
    <property type="entry name" value="P-loop containing nucleotide triphosphate hydrolases"/>
    <property type="match status" value="2"/>
</dbReference>
<keyword evidence="11" id="KW-1185">Reference proteome</keyword>
<dbReference type="InterPro" id="IPR051535">
    <property type="entry name" value="Siderophore_ABC-ATPase"/>
</dbReference>
<keyword evidence="3" id="KW-1003">Cell membrane</keyword>
<comment type="subcellular location">
    <subcellularLocation>
        <location evidence="1">Cell membrane</location>
        <topology evidence="1">Peripheral membrane protein</topology>
    </subcellularLocation>
</comment>
<dbReference type="Pfam" id="PF13476">
    <property type="entry name" value="AAA_23"/>
    <property type="match status" value="1"/>
</dbReference>
<dbReference type="SUPFAM" id="SSF52540">
    <property type="entry name" value="P-loop containing nucleoside triphosphate hydrolases"/>
    <property type="match status" value="1"/>
</dbReference>
<dbReference type="InterPro" id="IPR003593">
    <property type="entry name" value="AAA+_ATPase"/>
</dbReference>
<dbReference type="PANTHER" id="PTHR42771">
    <property type="entry name" value="IRON(3+)-HYDROXAMATE IMPORT ATP-BINDING PROTEIN FHUC"/>
    <property type="match status" value="1"/>
</dbReference>
<dbReference type="InterPro" id="IPR027417">
    <property type="entry name" value="P-loop_NTPase"/>
</dbReference>
<dbReference type="InterPro" id="IPR038729">
    <property type="entry name" value="Rad50/SbcC_AAA"/>
</dbReference>
<dbReference type="Proteomes" id="UP001500051">
    <property type="component" value="Unassembled WGS sequence"/>
</dbReference>
<dbReference type="EMBL" id="BAAAYX010000002">
    <property type="protein sequence ID" value="GAA3692680.1"/>
    <property type="molecule type" value="Genomic_DNA"/>
</dbReference>
<evidence type="ECO:0000256" key="2">
    <source>
        <dbReference type="ARBA" id="ARBA00022448"/>
    </source>
</evidence>
<feature type="domain" description="AAA+ ATPase" evidence="9">
    <location>
        <begin position="50"/>
        <end position="217"/>
    </location>
</feature>
<evidence type="ECO:0000256" key="8">
    <source>
        <dbReference type="SAM" id="MobiDB-lite"/>
    </source>
</evidence>
<evidence type="ECO:0000256" key="6">
    <source>
        <dbReference type="ARBA" id="ARBA00023065"/>
    </source>
</evidence>
<sequence length="248" mass="26841">MEARKPPTGGWLDQHPVRRVTEHPSHPLPRHRWPATLPAVRQLLDDGLDLGGLTILVGENGAGKSTIVEAVAMAYGLSPEGGSTGARHSTRPSESPLADHLQLTRGAGAARWGYFLRAETMHGLFSYLEDNPGGDDPTFHELSHGESFLAMLSTHRFTDPGFFVLDEPEAGLSFESLLVLVGLLAADARAQVLVATHSPVLTAIPGATLLQLDGDGLTPTAWEALTVVDHYRRFLGNPMQYLRHLLPE</sequence>
<feature type="region of interest" description="Disordered" evidence="8">
    <location>
        <begin position="1"/>
        <end position="32"/>
    </location>
</feature>
<evidence type="ECO:0000313" key="10">
    <source>
        <dbReference type="EMBL" id="GAA3692680.1"/>
    </source>
</evidence>
<keyword evidence="2" id="KW-0813">Transport</keyword>
<evidence type="ECO:0000259" key="9">
    <source>
        <dbReference type="SMART" id="SM00382"/>
    </source>
</evidence>
<dbReference type="Pfam" id="PF13304">
    <property type="entry name" value="AAA_21"/>
    <property type="match status" value="1"/>
</dbReference>
<dbReference type="SMART" id="SM00382">
    <property type="entry name" value="AAA"/>
    <property type="match status" value="1"/>
</dbReference>
<keyword evidence="7" id="KW-0472">Membrane</keyword>
<keyword evidence="5" id="KW-0408">Iron</keyword>
<evidence type="ECO:0000256" key="7">
    <source>
        <dbReference type="ARBA" id="ARBA00023136"/>
    </source>
</evidence>
<dbReference type="InterPro" id="IPR003959">
    <property type="entry name" value="ATPase_AAA_core"/>
</dbReference>
<name>A0ABP7CQM3_9ACTN</name>
<evidence type="ECO:0000256" key="4">
    <source>
        <dbReference type="ARBA" id="ARBA00022496"/>
    </source>
</evidence>
<protein>
    <submittedName>
        <fullName evidence="10">AAA family ATPase</fullName>
    </submittedName>
</protein>
<comment type="caution">
    <text evidence="10">The sequence shown here is derived from an EMBL/GenBank/DDBJ whole genome shotgun (WGS) entry which is preliminary data.</text>
</comment>
<keyword evidence="6" id="KW-0406">Ion transport</keyword>
<dbReference type="RefSeq" id="WP_344810708.1">
    <property type="nucleotide sequence ID" value="NZ_BAAAYX010000002.1"/>
</dbReference>
<evidence type="ECO:0000256" key="1">
    <source>
        <dbReference type="ARBA" id="ARBA00004202"/>
    </source>
</evidence>
<reference evidence="11" key="1">
    <citation type="journal article" date="2019" name="Int. J. Syst. Evol. Microbiol.">
        <title>The Global Catalogue of Microorganisms (GCM) 10K type strain sequencing project: providing services to taxonomists for standard genome sequencing and annotation.</title>
        <authorList>
            <consortium name="The Broad Institute Genomics Platform"/>
            <consortium name="The Broad Institute Genome Sequencing Center for Infectious Disease"/>
            <person name="Wu L."/>
            <person name="Ma J."/>
        </authorList>
    </citation>
    <scope>NUCLEOTIDE SEQUENCE [LARGE SCALE GENOMIC DNA]</scope>
    <source>
        <strain evidence="11">JCM 16548</strain>
    </source>
</reference>
<feature type="compositionally biased region" description="Basic and acidic residues" evidence="8">
    <location>
        <begin position="15"/>
        <end position="25"/>
    </location>
</feature>
<accession>A0ABP7CQM3</accession>
<proteinExistence type="predicted"/>
<evidence type="ECO:0000256" key="3">
    <source>
        <dbReference type="ARBA" id="ARBA00022475"/>
    </source>
</evidence>
<organism evidence="10 11">
    <name type="scientific">Microlunatus aurantiacus</name>
    <dbReference type="NCBI Taxonomy" id="446786"/>
    <lineage>
        <taxon>Bacteria</taxon>
        <taxon>Bacillati</taxon>
        <taxon>Actinomycetota</taxon>
        <taxon>Actinomycetes</taxon>
        <taxon>Propionibacteriales</taxon>
        <taxon>Propionibacteriaceae</taxon>
        <taxon>Microlunatus</taxon>
    </lineage>
</organism>
<gene>
    <name evidence="10" type="ORF">GCM10022204_05220</name>
</gene>